<dbReference type="InterPro" id="IPR002656">
    <property type="entry name" value="Acyl_transf_3_dom"/>
</dbReference>
<feature type="domain" description="Acyltransferase 3" evidence="2">
    <location>
        <begin position="12"/>
        <end position="349"/>
    </location>
</feature>
<dbReference type="PANTHER" id="PTHR23028">
    <property type="entry name" value="ACETYLTRANSFERASE"/>
    <property type="match status" value="1"/>
</dbReference>
<evidence type="ECO:0000313" key="3">
    <source>
        <dbReference type="EMBL" id="AFK04626.1"/>
    </source>
</evidence>
<keyword evidence="3" id="KW-0808">Transferase</keyword>
<evidence type="ECO:0000259" key="2">
    <source>
        <dbReference type="Pfam" id="PF01757"/>
    </source>
</evidence>
<feature type="transmembrane region" description="Helical" evidence="1">
    <location>
        <begin position="331"/>
        <end position="353"/>
    </location>
</feature>
<name>A0ABN4ASH7_EMTOG</name>
<reference evidence="3 4" key="1">
    <citation type="submission" date="2011-07" db="EMBL/GenBank/DDBJ databases">
        <title>The complete genome of chromosome of Emticicia oligotrophica DSM 17448.</title>
        <authorList>
            <consortium name="US DOE Joint Genome Institute (JGI-PGF)"/>
            <person name="Lucas S."/>
            <person name="Han J."/>
            <person name="Lapidus A."/>
            <person name="Bruce D."/>
            <person name="Goodwin L."/>
            <person name="Pitluck S."/>
            <person name="Peters L."/>
            <person name="Kyrpides N."/>
            <person name="Mavromatis K."/>
            <person name="Ivanova N."/>
            <person name="Ovchinnikova G."/>
            <person name="Teshima H."/>
            <person name="Detter J.C."/>
            <person name="Tapia R."/>
            <person name="Han C."/>
            <person name="Land M."/>
            <person name="Hauser L."/>
            <person name="Markowitz V."/>
            <person name="Cheng J.-F."/>
            <person name="Hugenholtz P."/>
            <person name="Woyke T."/>
            <person name="Wu D."/>
            <person name="Tindall B."/>
            <person name="Pomrenke H."/>
            <person name="Brambilla E."/>
            <person name="Klenk H.-P."/>
            <person name="Eisen J.A."/>
        </authorList>
    </citation>
    <scope>NUCLEOTIDE SEQUENCE [LARGE SCALE GENOMIC DNA]</scope>
    <source>
        <strain evidence="3 4">DSM 17448</strain>
    </source>
</reference>
<sequence length="366" mass="42965">MTQSTSNTSYLKQLDGLRFLAVTMVLVDHWSGDMLQFPISYLGVCMFFVLSGFLITRILLQSKQKDEETGGKHNKSIKKFFIRRTIRIFPIYYLTILVLFLLNIEPVREKIWWYLTYSTNIYIAIKQTWLGSSDHLWSLAVEEQFYLFFPFIVFFISSKILPKVLWGFIFLSVGLRLFFYLNGTAWMTPYVLTPTCLDAFGMGGLLAYFYFHKSEKLKQIITNKIWLMISLLLYIGIVIWGKQFPEGHNIITVVFLRLFESLFSLFFVGNAVYGFEGTTKKILENRAFVYIGRISYGIYIYHKFIYNHYHNSPANPVVKLLNKLPLIEQNMTLKIIFLYLITIAVATVSWYVIEKPINNLKEKFNY</sequence>
<feature type="transmembrane region" description="Helical" evidence="1">
    <location>
        <begin position="187"/>
        <end position="211"/>
    </location>
</feature>
<feature type="transmembrane region" description="Helical" evidence="1">
    <location>
        <begin position="223"/>
        <end position="241"/>
    </location>
</feature>
<organism evidence="3 4">
    <name type="scientific">Emticicia oligotrophica (strain DSM 17448 / CIP 109782 / MTCC 6937 / GPTSA100-15)</name>
    <dbReference type="NCBI Taxonomy" id="929562"/>
    <lineage>
        <taxon>Bacteria</taxon>
        <taxon>Pseudomonadati</taxon>
        <taxon>Bacteroidota</taxon>
        <taxon>Cytophagia</taxon>
        <taxon>Cytophagales</taxon>
        <taxon>Leadbetterellaceae</taxon>
        <taxon>Emticicia</taxon>
    </lineage>
</organism>
<protein>
    <submittedName>
        <fullName evidence="3">Acyltransferase 3</fullName>
    </submittedName>
</protein>
<dbReference type="Proteomes" id="UP000002875">
    <property type="component" value="Chromosome"/>
</dbReference>
<feature type="transmembrane region" description="Helical" evidence="1">
    <location>
        <begin position="253"/>
        <end position="275"/>
    </location>
</feature>
<feature type="transmembrane region" description="Helical" evidence="1">
    <location>
        <begin position="81"/>
        <end position="104"/>
    </location>
</feature>
<dbReference type="PANTHER" id="PTHR23028:SF53">
    <property type="entry name" value="ACYL_TRANSF_3 DOMAIN-CONTAINING PROTEIN"/>
    <property type="match status" value="1"/>
</dbReference>
<feature type="transmembrane region" description="Helical" evidence="1">
    <location>
        <begin position="39"/>
        <end position="60"/>
    </location>
</feature>
<evidence type="ECO:0000256" key="1">
    <source>
        <dbReference type="SAM" id="Phobius"/>
    </source>
</evidence>
<dbReference type="RefSeq" id="WP_015030315.1">
    <property type="nucleotide sequence ID" value="NC_018748.1"/>
</dbReference>
<accession>A0ABN4ASH7</accession>
<keyword evidence="1" id="KW-1133">Transmembrane helix</keyword>
<feature type="transmembrane region" description="Helical" evidence="1">
    <location>
        <begin position="136"/>
        <end position="157"/>
    </location>
</feature>
<feature type="transmembrane region" description="Helical" evidence="1">
    <location>
        <begin position="164"/>
        <end position="181"/>
    </location>
</feature>
<dbReference type="GO" id="GO:0016746">
    <property type="term" value="F:acyltransferase activity"/>
    <property type="evidence" value="ECO:0007669"/>
    <property type="project" value="UniProtKB-KW"/>
</dbReference>
<keyword evidence="1" id="KW-0472">Membrane</keyword>
<dbReference type="Pfam" id="PF01757">
    <property type="entry name" value="Acyl_transf_3"/>
    <property type="match status" value="1"/>
</dbReference>
<feature type="transmembrane region" description="Helical" evidence="1">
    <location>
        <begin position="287"/>
        <end position="306"/>
    </location>
</feature>
<evidence type="ECO:0000313" key="4">
    <source>
        <dbReference type="Proteomes" id="UP000002875"/>
    </source>
</evidence>
<dbReference type="InterPro" id="IPR050879">
    <property type="entry name" value="Acyltransferase_3"/>
</dbReference>
<dbReference type="EMBL" id="CP002961">
    <property type="protein sequence ID" value="AFK04626.1"/>
    <property type="molecule type" value="Genomic_DNA"/>
</dbReference>
<keyword evidence="1" id="KW-0812">Transmembrane</keyword>
<keyword evidence="3" id="KW-0012">Acyltransferase</keyword>
<proteinExistence type="predicted"/>
<keyword evidence="4" id="KW-1185">Reference proteome</keyword>
<gene>
    <name evidence="3" type="ordered locus">Emtol_3498</name>
</gene>